<keyword evidence="2" id="KW-1185">Reference proteome</keyword>
<sequence length="240" mass="26674">MLEDGSYLSTFVPSVSPGLAPGPGLDALNAAAVLYLSDSLSTLDKKNPTVVDLFPWIRGQLNKATTEAIYGKKNPFRDPAVQEAWYAFEPLIMVHMLKAWPSVIARKSLRAREQILIPAFERYFAQDGHLQGSVLAQGRYEHNTSHGLRGRDVAATEIGQLVASLVNSVGSAFWMVYHIFSDSSVLSDCRNEVERLVQQDDDGTCTLDLSMLKSSCPVLMSTWQETLRRYCHDRYAGPAY</sequence>
<organism evidence="1 2">
    <name type="scientific">Nemania bipapillata</name>
    <dbReference type="NCBI Taxonomy" id="110536"/>
    <lineage>
        <taxon>Eukaryota</taxon>
        <taxon>Fungi</taxon>
        <taxon>Dikarya</taxon>
        <taxon>Ascomycota</taxon>
        <taxon>Pezizomycotina</taxon>
        <taxon>Sordariomycetes</taxon>
        <taxon>Xylariomycetidae</taxon>
        <taxon>Xylariales</taxon>
        <taxon>Xylariaceae</taxon>
        <taxon>Nemania</taxon>
    </lineage>
</organism>
<reference evidence="1" key="1">
    <citation type="submission" date="2022-11" db="EMBL/GenBank/DDBJ databases">
        <title>Genome Sequence of Nemania bipapillata.</title>
        <authorList>
            <person name="Buettner E."/>
        </authorList>
    </citation>
    <scope>NUCLEOTIDE SEQUENCE</scope>
    <source>
        <strain evidence="1">CP14</strain>
    </source>
</reference>
<evidence type="ECO:0000313" key="2">
    <source>
        <dbReference type="Proteomes" id="UP001153334"/>
    </source>
</evidence>
<name>A0ACC2I5N8_9PEZI</name>
<dbReference type="EMBL" id="JAPESX010001955">
    <property type="protein sequence ID" value="KAJ8110263.1"/>
    <property type="molecule type" value="Genomic_DNA"/>
</dbReference>
<proteinExistence type="predicted"/>
<protein>
    <submittedName>
        <fullName evidence="1">Uncharacterized protein</fullName>
    </submittedName>
</protein>
<dbReference type="Proteomes" id="UP001153334">
    <property type="component" value="Unassembled WGS sequence"/>
</dbReference>
<evidence type="ECO:0000313" key="1">
    <source>
        <dbReference type="EMBL" id="KAJ8110263.1"/>
    </source>
</evidence>
<comment type="caution">
    <text evidence="1">The sequence shown here is derived from an EMBL/GenBank/DDBJ whole genome shotgun (WGS) entry which is preliminary data.</text>
</comment>
<accession>A0ACC2I5N8</accession>
<gene>
    <name evidence="1" type="ORF">ONZ43_g5919</name>
</gene>